<evidence type="ECO:0000313" key="12">
    <source>
        <dbReference type="Proteomes" id="UP001153292"/>
    </source>
</evidence>
<dbReference type="EMBL" id="OU963906">
    <property type="protein sequence ID" value="CAH0399186.1"/>
    <property type="molecule type" value="Genomic_DNA"/>
</dbReference>
<evidence type="ECO:0000256" key="5">
    <source>
        <dbReference type="ARBA" id="ARBA00022725"/>
    </source>
</evidence>
<keyword evidence="5 10" id="KW-0552">Olfaction</keyword>
<comment type="caution">
    <text evidence="10">Lacks conserved residue(s) required for the propagation of feature annotation.</text>
</comment>
<evidence type="ECO:0000256" key="4">
    <source>
        <dbReference type="ARBA" id="ARBA00022692"/>
    </source>
</evidence>
<keyword evidence="7 10" id="KW-0472">Membrane</keyword>
<feature type="transmembrane region" description="Helical" evidence="10">
    <location>
        <begin position="142"/>
        <end position="162"/>
    </location>
</feature>
<evidence type="ECO:0000256" key="9">
    <source>
        <dbReference type="ARBA" id="ARBA00023224"/>
    </source>
</evidence>
<dbReference type="PANTHER" id="PTHR21137">
    <property type="entry name" value="ODORANT RECEPTOR"/>
    <property type="match status" value="1"/>
</dbReference>
<gene>
    <name evidence="11" type="ORF">CHILSU_LOCUS2320</name>
</gene>
<keyword evidence="9 10" id="KW-0807">Transducer</keyword>
<organism evidence="11 12">
    <name type="scientific">Chilo suppressalis</name>
    <name type="common">Asiatic rice borer moth</name>
    <dbReference type="NCBI Taxonomy" id="168631"/>
    <lineage>
        <taxon>Eukaryota</taxon>
        <taxon>Metazoa</taxon>
        <taxon>Ecdysozoa</taxon>
        <taxon>Arthropoda</taxon>
        <taxon>Hexapoda</taxon>
        <taxon>Insecta</taxon>
        <taxon>Pterygota</taxon>
        <taxon>Neoptera</taxon>
        <taxon>Endopterygota</taxon>
        <taxon>Lepidoptera</taxon>
        <taxon>Glossata</taxon>
        <taxon>Ditrysia</taxon>
        <taxon>Pyraloidea</taxon>
        <taxon>Crambidae</taxon>
        <taxon>Crambinae</taxon>
        <taxon>Chilo</taxon>
    </lineage>
</organism>
<evidence type="ECO:0000256" key="1">
    <source>
        <dbReference type="ARBA" id="ARBA00004651"/>
    </source>
</evidence>
<comment type="similarity">
    <text evidence="10">Belongs to the insect chemoreceptor superfamily. Heteromeric odorant receptor channel (TC 1.A.69) family.</text>
</comment>
<dbReference type="PANTHER" id="PTHR21137:SF35">
    <property type="entry name" value="ODORANT RECEPTOR 19A-RELATED"/>
    <property type="match status" value="1"/>
</dbReference>
<evidence type="ECO:0000256" key="10">
    <source>
        <dbReference type="RuleBase" id="RU351113"/>
    </source>
</evidence>
<feature type="transmembrane region" description="Helical" evidence="10">
    <location>
        <begin position="106"/>
        <end position="130"/>
    </location>
</feature>
<keyword evidence="8 10" id="KW-0675">Receptor</keyword>
<protein>
    <recommendedName>
        <fullName evidence="10">Odorant receptor</fullName>
    </recommendedName>
</protein>
<evidence type="ECO:0000256" key="8">
    <source>
        <dbReference type="ARBA" id="ARBA00023170"/>
    </source>
</evidence>
<keyword evidence="12" id="KW-1185">Reference proteome</keyword>
<evidence type="ECO:0000256" key="3">
    <source>
        <dbReference type="ARBA" id="ARBA00022606"/>
    </source>
</evidence>
<sequence length="369" mass="42504">MQGKLIDLPIRLPFDPNTKYYTAALYVWIQTSWLAYCNTAADVFISILLEQCRTQVTILRYDLENVVQKSKEEATETHGNYGDILERKFREMLLHHKEIVKTAGEILDIFSGAVFYQFLVSGWILCTSAYKMVNMNPASIEYASMISYIICVSIQLYVYCYYGNEINYESRRLTDSAYVVDWLEIPVRQRKTLIIFMERIKQPIEPMAGTIIPLSNSTYVSVSDIEVSLQSLHTRKLTVFEKNKILIDDYGCVSLGDDSANIWVKGDKNSGFWKTLQEQGRLRQWCFRVDKVGSVFKFHKQPYNKKENRLVQLPHECCRPPLLREDGDVGDREGGEGREELLFPSRSSLPGTAALLMWFCLQGEDGGER</sequence>
<keyword evidence="4 10" id="KW-0812">Transmembrane</keyword>
<dbReference type="Pfam" id="PF02949">
    <property type="entry name" value="7tm_6"/>
    <property type="match status" value="1"/>
</dbReference>
<reference evidence="11" key="1">
    <citation type="submission" date="2021-12" db="EMBL/GenBank/DDBJ databases">
        <authorList>
            <person name="King R."/>
        </authorList>
    </citation>
    <scope>NUCLEOTIDE SEQUENCE</scope>
</reference>
<dbReference type="InterPro" id="IPR004117">
    <property type="entry name" value="7tm6_olfct_rcpt"/>
</dbReference>
<evidence type="ECO:0000256" key="2">
    <source>
        <dbReference type="ARBA" id="ARBA00022475"/>
    </source>
</evidence>
<dbReference type="Proteomes" id="UP001153292">
    <property type="component" value="Chromosome 13"/>
</dbReference>
<evidence type="ECO:0000256" key="7">
    <source>
        <dbReference type="ARBA" id="ARBA00023136"/>
    </source>
</evidence>
<accession>A0ABN8AYP8</accession>
<evidence type="ECO:0000313" key="11">
    <source>
        <dbReference type="EMBL" id="CAH0399186.1"/>
    </source>
</evidence>
<comment type="subcellular location">
    <subcellularLocation>
        <location evidence="1 10">Cell membrane</location>
        <topology evidence="1 10">Multi-pass membrane protein</topology>
    </subcellularLocation>
</comment>
<keyword evidence="3 10" id="KW-0716">Sensory transduction</keyword>
<keyword evidence="2" id="KW-1003">Cell membrane</keyword>
<evidence type="ECO:0000256" key="6">
    <source>
        <dbReference type="ARBA" id="ARBA00022989"/>
    </source>
</evidence>
<name>A0ABN8AYP8_CHISP</name>
<keyword evidence="6 10" id="KW-1133">Transmembrane helix</keyword>
<proteinExistence type="inferred from homology"/>